<dbReference type="EMBL" id="SPHZ02000004">
    <property type="protein sequence ID" value="KAF0922579.1"/>
    <property type="molecule type" value="Genomic_DNA"/>
</dbReference>
<evidence type="ECO:0000313" key="1">
    <source>
        <dbReference type="EMBL" id="KAF0922579.1"/>
    </source>
</evidence>
<name>A0A6G1ECW3_9ORYZ</name>
<accession>A0A6G1ECW3</accession>
<comment type="caution">
    <text evidence="1">The sequence shown here is derived from an EMBL/GenBank/DDBJ whole genome shotgun (WGS) entry which is preliminary data.</text>
</comment>
<gene>
    <name evidence="1" type="ORF">E2562_038970</name>
</gene>
<organism evidence="1 2">
    <name type="scientific">Oryza meyeriana var. granulata</name>
    <dbReference type="NCBI Taxonomy" id="110450"/>
    <lineage>
        <taxon>Eukaryota</taxon>
        <taxon>Viridiplantae</taxon>
        <taxon>Streptophyta</taxon>
        <taxon>Embryophyta</taxon>
        <taxon>Tracheophyta</taxon>
        <taxon>Spermatophyta</taxon>
        <taxon>Magnoliopsida</taxon>
        <taxon>Liliopsida</taxon>
        <taxon>Poales</taxon>
        <taxon>Poaceae</taxon>
        <taxon>BOP clade</taxon>
        <taxon>Oryzoideae</taxon>
        <taxon>Oryzeae</taxon>
        <taxon>Oryzinae</taxon>
        <taxon>Oryza</taxon>
        <taxon>Oryza meyeriana</taxon>
    </lineage>
</organism>
<dbReference type="AlphaFoldDB" id="A0A6G1ECW3"/>
<protein>
    <submittedName>
        <fullName evidence="1">Uncharacterized protein</fullName>
    </submittedName>
</protein>
<reference evidence="1 2" key="1">
    <citation type="submission" date="2019-11" db="EMBL/GenBank/DDBJ databases">
        <title>Whole genome sequence of Oryza granulata.</title>
        <authorList>
            <person name="Li W."/>
        </authorList>
    </citation>
    <scope>NUCLEOTIDE SEQUENCE [LARGE SCALE GENOMIC DNA]</scope>
    <source>
        <strain evidence="2">cv. Menghai</strain>
        <tissue evidence="1">Leaf</tissue>
    </source>
</reference>
<dbReference type="Proteomes" id="UP000479710">
    <property type="component" value="Unassembled WGS sequence"/>
</dbReference>
<proteinExistence type="predicted"/>
<keyword evidence="2" id="KW-1185">Reference proteome</keyword>
<evidence type="ECO:0000313" key="2">
    <source>
        <dbReference type="Proteomes" id="UP000479710"/>
    </source>
</evidence>
<sequence length="82" mass="9174">MCASKIQPRLCSPAITPQLSCNRRVIHLRRPWRNVAASMKTGKVPSFPCFSAEPPSPRRGIRAVPSLVSRRAEHHSIFGNRV</sequence>